<dbReference type="EMBL" id="JBHTKA010000015">
    <property type="protein sequence ID" value="MFD1003282.1"/>
    <property type="molecule type" value="Genomic_DNA"/>
</dbReference>
<evidence type="ECO:0000313" key="1">
    <source>
        <dbReference type="EMBL" id="MFD1003282.1"/>
    </source>
</evidence>
<reference evidence="2" key="1">
    <citation type="journal article" date="2019" name="Int. J. Syst. Evol. Microbiol.">
        <title>The Global Catalogue of Microorganisms (GCM) 10K type strain sequencing project: providing services to taxonomists for standard genome sequencing and annotation.</title>
        <authorList>
            <consortium name="The Broad Institute Genomics Platform"/>
            <consortium name="The Broad Institute Genome Sequencing Center for Infectious Disease"/>
            <person name="Wu L."/>
            <person name="Ma J."/>
        </authorList>
    </citation>
    <scope>NUCLEOTIDE SEQUENCE [LARGE SCALE GENOMIC DNA]</scope>
    <source>
        <strain evidence="2">CCUG 58938</strain>
    </source>
</reference>
<proteinExistence type="predicted"/>
<evidence type="ECO:0000313" key="2">
    <source>
        <dbReference type="Proteomes" id="UP001597112"/>
    </source>
</evidence>
<gene>
    <name evidence="1" type="ORF">ACFQ21_28410</name>
</gene>
<sequence>MKRVFFFEIFGPEITSNMTNTGDLPKLNQDNLQLYLLKHAIQNTIYLQSILKKQFELQHLLQDGKIDKNAVNEDLVEKLSQLDAVIQKEMMQALADITPKGK</sequence>
<comment type="caution">
    <text evidence="1">The sequence shown here is derived from an EMBL/GenBank/DDBJ whole genome shotgun (WGS) entry which is preliminary data.</text>
</comment>
<accession>A0ABW3KBC0</accession>
<keyword evidence="2" id="KW-1185">Reference proteome</keyword>
<name>A0ABW3KBC0_9BACT</name>
<protein>
    <submittedName>
        <fullName evidence="1">Uncharacterized protein</fullName>
    </submittedName>
</protein>
<dbReference type="RefSeq" id="WP_377585771.1">
    <property type="nucleotide sequence ID" value="NZ_JBHTKA010000015.1"/>
</dbReference>
<dbReference type="Proteomes" id="UP001597112">
    <property type="component" value="Unassembled WGS sequence"/>
</dbReference>
<organism evidence="1 2">
    <name type="scientific">Ohtaekwangia kribbensis</name>
    <dbReference type="NCBI Taxonomy" id="688913"/>
    <lineage>
        <taxon>Bacteria</taxon>
        <taxon>Pseudomonadati</taxon>
        <taxon>Bacteroidota</taxon>
        <taxon>Cytophagia</taxon>
        <taxon>Cytophagales</taxon>
        <taxon>Fulvivirgaceae</taxon>
        <taxon>Ohtaekwangia</taxon>
    </lineage>
</organism>